<dbReference type="GO" id="GO:0045944">
    <property type="term" value="P:positive regulation of transcription by RNA polymerase II"/>
    <property type="evidence" value="ECO:0007669"/>
    <property type="project" value="TreeGrafter"/>
</dbReference>
<feature type="domain" description="WW" evidence="7">
    <location>
        <begin position="438"/>
        <end position="471"/>
    </location>
</feature>
<dbReference type="GO" id="GO:0005634">
    <property type="term" value="C:nucleus"/>
    <property type="evidence" value="ECO:0007669"/>
    <property type="project" value="UniProtKB-SubCell"/>
</dbReference>
<reference evidence="9" key="2">
    <citation type="submission" date="2015-01" db="EMBL/GenBank/DDBJ databases">
        <title>Evolutionary Origins and Diversification of the Mycorrhizal Mutualists.</title>
        <authorList>
            <consortium name="DOE Joint Genome Institute"/>
            <consortium name="Mycorrhizal Genomics Consortium"/>
            <person name="Kohler A."/>
            <person name="Kuo A."/>
            <person name="Nagy L.G."/>
            <person name="Floudas D."/>
            <person name="Copeland A."/>
            <person name="Barry K.W."/>
            <person name="Cichocki N."/>
            <person name="Veneault-Fourrey C."/>
            <person name="LaButti K."/>
            <person name="Lindquist E.A."/>
            <person name="Lipzen A."/>
            <person name="Lundell T."/>
            <person name="Morin E."/>
            <person name="Murat C."/>
            <person name="Riley R."/>
            <person name="Ohm R."/>
            <person name="Sun H."/>
            <person name="Tunlid A."/>
            <person name="Henrissat B."/>
            <person name="Grigoriev I.V."/>
            <person name="Hibbett D.S."/>
            <person name="Martin F."/>
        </authorList>
    </citation>
    <scope>NUCLEOTIDE SEQUENCE [LARGE SCALE GENOMIC DNA]</scope>
    <source>
        <strain evidence="9">Foug A</strain>
    </source>
</reference>
<dbReference type="OrthoDB" id="2690216at2759"/>
<feature type="region of interest" description="Disordered" evidence="5">
    <location>
        <begin position="355"/>
        <end position="399"/>
    </location>
</feature>
<feature type="domain" description="WW" evidence="7">
    <location>
        <begin position="395"/>
        <end position="428"/>
    </location>
</feature>
<evidence type="ECO:0000256" key="4">
    <source>
        <dbReference type="ARBA" id="ARBA00023242"/>
    </source>
</evidence>
<name>A0A0C3DRT9_9AGAM</name>
<dbReference type="PANTHER" id="PTHR17616:SF8">
    <property type="entry name" value="TRANSCRIPTIONAL COACTIVATOR YORKIE"/>
    <property type="match status" value="1"/>
</dbReference>
<dbReference type="CDD" id="cd00201">
    <property type="entry name" value="WW"/>
    <property type="match status" value="3"/>
</dbReference>
<dbReference type="HOGENOM" id="CLU_644077_0_0_1"/>
<feature type="compositionally biased region" description="Polar residues" evidence="5">
    <location>
        <begin position="378"/>
        <end position="390"/>
    </location>
</feature>
<dbReference type="InterPro" id="IPR001202">
    <property type="entry name" value="WW_dom"/>
</dbReference>
<dbReference type="SMART" id="SM00239">
    <property type="entry name" value="C2"/>
    <property type="match status" value="1"/>
</dbReference>
<dbReference type="Gene3D" id="2.20.70.10">
    <property type="match status" value="3"/>
</dbReference>
<dbReference type="STRING" id="1036808.A0A0C3DRT9"/>
<dbReference type="SUPFAM" id="SSF51045">
    <property type="entry name" value="WW domain"/>
    <property type="match status" value="3"/>
</dbReference>
<feature type="region of interest" description="Disordered" evidence="5">
    <location>
        <begin position="141"/>
        <end position="219"/>
    </location>
</feature>
<dbReference type="InParanoid" id="A0A0C3DRT9"/>
<keyword evidence="4" id="KW-0539">Nucleus</keyword>
<dbReference type="Gene3D" id="2.60.40.150">
    <property type="entry name" value="C2 domain"/>
    <property type="match status" value="1"/>
</dbReference>
<feature type="compositionally biased region" description="Polar residues" evidence="5">
    <location>
        <begin position="247"/>
        <end position="272"/>
    </location>
</feature>
<evidence type="ECO:0000259" key="6">
    <source>
        <dbReference type="PROSITE" id="PS50004"/>
    </source>
</evidence>
<evidence type="ECO:0000259" key="7">
    <source>
        <dbReference type="PROSITE" id="PS50020"/>
    </source>
</evidence>
<dbReference type="PROSITE" id="PS50020">
    <property type="entry name" value="WW_DOMAIN_2"/>
    <property type="match status" value="3"/>
</dbReference>
<sequence length="525" mass="57933">MHAEEEISTVRITILGANALVLKNKLRLGKHDPFAVVSVDDGQKYDTKAAKSTYNPTWSQHFDITIKRTSTITIQVCYLGKGSKKFQYFRGLVEITGGEALEYSRNDHGLITKDLTESSNGSRVYGRLLFSFSVPPVSTAEGDHPLTTSTSSGQPQSRTSSCVSHYSQTSTSPPQTNTVQQDHRSVDQIPASQVLQSSPTSGPQTFSSLPQVQNQAVESPEPSILLHLEPLLSSSTSSHGSPTLPPQTSGVQQFAPSSQRSESPAHSGLTSQEVRNSFPATTAEQDSTPTLSTILQQLHPRETTNPPTFQHPQSSARADTQYQDHIDQAPVPYDLLLSSSPQQRPQSPVLLPQTAVQHNTSASPSSLPQRQLSPHSPRTSQQPQITSPDRTTPEGPLPLGWEKRYTEEGLLYFVDHNDQFTTWNDPRPSIPSMINGLGTLPLGWEMRRTAEGRWFFVSHSARATTWNHPQFTTTAGNGCLGPLPSGWEVHFSPEGRRFFANRSDRTTTWDDPRPPRERGNERTDE</sequence>
<feature type="region of interest" description="Disordered" evidence="5">
    <location>
        <begin position="501"/>
        <end position="525"/>
    </location>
</feature>
<feature type="compositionally biased region" description="Polar residues" evidence="5">
    <location>
        <begin position="190"/>
        <end position="217"/>
    </location>
</feature>
<dbReference type="EMBL" id="KN822035">
    <property type="protein sequence ID" value="KIM63360.1"/>
    <property type="molecule type" value="Genomic_DNA"/>
</dbReference>
<dbReference type="Proteomes" id="UP000053989">
    <property type="component" value="Unassembled WGS sequence"/>
</dbReference>
<organism evidence="8 9">
    <name type="scientific">Scleroderma citrinum Foug A</name>
    <dbReference type="NCBI Taxonomy" id="1036808"/>
    <lineage>
        <taxon>Eukaryota</taxon>
        <taxon>Fungi</taxon>
        <taxon>Dikarya</taxon>
        <taxon>Basidiomycota</taxon>
        <taxon>Agaricomycotina</taxon>
        <taxon>Agaricomycetes</taxon>
        <taxon>Agaricomycetidae</taxon>
        <taxon>Boletales</taxon>
        <taxon>Sclerodermatineae</taxon>
        <taxon>Sclerodermataceae</taxon>
        <taxon>Scleroderma</taxon>
    </lineage>
</organism>
<feature type="compositionally biased region" description="Low complexity" evidence="5">
    <location>
        <begin position="361"/>
        <end position="377"/>
    </location>
</feature>
<comment type="subcellular location">
    <subcellularLocation>
        <location evidence="2">Cytoplasm</location>
    </subcellularLocation>
    <subcellularLocation>
        <location evidence="1">Nucleus</location>
    </subcellularLocation>
</comment>
<dbReference type="SUPFAM" id="SSF49562">
    <property type="entry name" value="C2 domain (Calcium/lipid-binding domain, CaLB)"/>
    <property type="match status" value="1"/>
</dbReference>
<evidence type="ECO:0000313" key="8">
    <source>
        <dbReference type="EMBL" id="KIM63360.1"/>
    </source>
</evidence>
<dbReference type="Pfam" id="PF00168">
    <property type="entry name" value="C2"/>
    <property type="match status" value="1"/>
</dbReference>
<reference evidence="8 9" key="1">
    <citation type="submission" date="2014-04" db="EMBL/GenBank/DDBJ databases">
        <authorList>
            <consortium name="DOE Joint Genome Institute"/>
            <person name="Kuo A."/>
            <person name="Kohler A."/>
            <person name="Nagy L.G."/>
            <person name="Floudas D."/>
            <person name="Copeland A."/>
            <person name="Barry K.W."/>
            <person name="Cichocki N."/>
            <person name="Veneault-Fourrey C."/>
            <person name="LaButti K."/>
            <person name="Lindquist E.A."/>
            <person name="Lipzen A."/>
            <person name="Lundell T."/>
            <person name="Morin E."/>
            <person name="Murat C."/>
            <person name="Sun H."/>
            <person name="Tunlid A."/>
            <person name="Henrissat B."/>
            <person name="Grigoriev I.V."/>
            <person name="Hibbett D.S."/>
            <person name="Martin F."/>
            <person name="Nordberg H.P."/>
            <person name="Cantor M.N."/>
            <person name="Hua S.X."/>
        </authorList>
    </citation>
    <scope>NUCLEOTIDE SEQUENCE [LARGE SCALE GENOMIC DNA]</scope>
    <source>
        <strain evidence="8 9">Foug A</strain>
    </source>
</reference>
<feature type="domain" description="C2" evidence="6">
    <location>
        <begin position="1"/>
        <end position="110"/>
    </location>
</feature>
<feature type="region of interest" description="Disordered" evidence="5">
    <location>
        <begin position="301"/>
        <end position="321"/>
    </location>
</feature>
<evidence type="ECO:0000256" key="1">
    <source>
        <dbReference type="ARBA" id="ARBA00004123"/>
    </source>
</evidence>
<evidence type="ECO:0000313" key="9">
    <source>
        <dbReference type="Proteomes" id="UP000053989"/>
    </source>
</evidence>
<evidence type="ECO:0008006" key="10">
    <source>
        <dbReference type="Google" id="ProtNLM"/>
    </source>
</evidence>
<dbReference type="PANTHER" id="PTHR17616">
    <property type="entry name" value="YES-ASSOCIATED PROTEIN YAP1 FAMILY MEMBER"/>
    <property type="match status" value="1"/>
</dbReference>
<feature type="compositionally biased region" description="Polar residues" evidence="5">
    <location>
        <begin position="303"/>
        <end position="321"/>
    </location>
</feature>
<dbReference type="SMART" id="SM00456">
    <property type="entry name" value="WW"/>
    <property type="match status" value="3"/>
</dbReference>
<keyword evidence="9" id="KW-1185">Reference proteome</keyword>
<proteinExistence type="predicted"/>
<feature type="compositionally biased region" description="Polar residues" evidence="5">
    <location>
        <begin position="146"/>
        <end position="163"/>
    </location>
</feature>
<dbReference type="InterPro" id="IPR036020">
    <property type="entry name" value="WW_dom_sf"/>
</dbReference>
<accession>A0A0C3DRT9</accession>
<evidence type="ECO:0000256" key="5">
    <source>
        <dbReference type="SAM" id="MobiDB-lite"/>
    </source>
</evidence>
<evidence type="ECO:0000256" key="3">
    <source>
        <dbReference type="ARBA" id="ARBA00022490"/>
    </source>
</evidence>
<dbReference type="GO" id="GO:0005737">
    <property type="term" value="C:cytoplasm"/>
    <property type="evidence" value="ECO:0007669"/>
    <property type="project" value="UniProtKB-SubCell"/>
</dbReference>
<dbReference type="Pfam" id="PF00397">
    <property type="entry name" value="WW"/>
    <property type="match status" value="3"/>
</dbReference>
<feature type="compositionally biased region" description="Low complexity" evidence="5">
    <location>
        <begin position="164"/>
        <end position="180"/>
    </location>
</feature>
<dbReference type="PROSITE" id="PS50004">
    <property type="entry name" value="C2"/>
    <property type="match status" value="1"/>
</dbReference>
<dbReference type="InterPro" id="IPR035892">
    <property type="entry name" value="C2_domain_sf"/>
</dbReference>
<keyword evidence="3" id="KW-0963">Cytoplasm</keyword>
<dbReference type="InterPro" id="IPR000008">
    <property type="entry name" value="C2_dom"/>
</dbReference>
<feature type="domain" description="WW" evidence="7">
    <location>
        <begin position="481"/>
        <end position="514"/>
    </location>
</feature>
<dbReference type="PROSITE" id="PS01159">
    <property type="entry name" value="WW_DOMAIN_1"/>
    <property type="match status" value="3"/>
</dbReference>
<feature type="region of interest" description="Disordered" evidence="5">
    <location>
        <begin position="233"/>
        <end position="272"/>
    </location>
</feature>
<evidence type="ECO:0000256" key="2">
    <source>
        <dbReference type="ARBA" id="ARBA00004496"/>
    </source>
</evidence>
<protein>
    <recommendedName>
        <fullName evidence="10">HECT-type E3 ubiquitin transferase</fullName>
    </recommendedName>
</protein>
<dbReference type="InterPro" id="IPR051583">
    <property type="entry name" value="YAP1"/>
</dbReference>
<dbReference type="GO" id="GO:0035329">
    <property type="term" value="P:hippo signaling"/>
    <property type="evidence" value="ECO:0007669"/>
    <property type="project" value="TreeGrafter"/>
</dbReference>
<gene>
    <name evidence="8" type="ORF">SCLCIDRAFT_754698</name>
</gene>
<dbReference type="GO" id="GO:0003713">
    <property type="term" value="F:transcription coactivator activity"/>
    <property type="evidence" value="ECO:0007669"/>
    <property type="project" value="TreeGrafter"/>
</dbReference>
<feature type="compositionally biased region" description="Low complexity" evidence="5">
    <location>
        <begin position="233"/>
        <end position="242"/>
    </location>
</feature>
<dbReference type="AlphaFoldDB" id="A0A0C3DRT9"/>